<gene>
    <name evidence="3" type="ORF">CVLEPA_LOCUS288</name>
</gene>
<feature type="coiled-coil region" evidence="1">
    <location>
        <begin position="810"/>
        <end position="858"/>
    </location>
</feature>
<comment type="caution">
    <text evidence="3">The sequence shown here is derived from an EMBL/GenBank/DDBJ whole genome shotgun (WGS) entry which is preliminary data.</text>
</comment>
<evidence type="ECO:0000313" key="3">
    <source>
        <dbReference type="EMBL" id="CAK8671236.1"/>
    </source>
</evidence>
<organism evidence="3 4">
    <name type="scientific">Clavelina lepadiformis</name>
    <name type="common">Light-bulb sea squirt</name>
    <name type="synonym">Ascidia lepadiformis</name>
    <dbReference type="NCBI Taxonomy" id="159417"/>
    <lineage>
        <taxon>Eukaryota</taxon>
        <taxon>Metazoa</taxon>
        <taxon>Chordata</taxon>
        <taxon>Tunicata</taxon>
        <taxon>Ascidiacea</taxon>
        <taxon>Aplousobranchia</taxon>
        <taxon>Clavelinidae</taxon>
        <taxon>Clavelina</taxon>
    </lineage>
</organism>
<feature type="compositionally biased region" description="Low complexity" evidence="2">
    <location>
        <begin position="464"/>
        <end position="473"/>
    </location>
</feature>
<feature type="region of interest" description="Disordered" evidence="2">
    <location>
        <begin position="322"/>
        <end position="529"/>
    </location>
</feature>
<feature type="compositionally biased region" description="Basic residues" evidence="2">
    <location>
        <begin position="209"/>
        <end position="218"/>
    </location>
</feature>
<feature type="coiled-coil region" evidence="1">
    <location>
        <begin position="900"/>
        <end position="927"/>
    </location>
</feature>
<feature type="region of interest" description="Disordered" evidence="2">
    <location>
        <begin position="601"/>
        <end position="635"/>
    </location>
</feature>
<evidence type="ECO:0000256" key="1">
    <source>
        <dbReference type="SAM" id="Coils"/>
    </source>
</evidence>
<protein>
    <submittedName>
        <fullName evidence="3">Uncharacterized protein</fullName>
    </submittedName>
</protein>
<keyword evidence="4" id="KW-1185">Reference proteome</keyword>
<dbReference type="EMBL" id="CAWYQH010000001">
    <property type="protein sequence ID" value="CAK8671236.1"/>
    <property type="molecule type" value="Genomic_DNA"/>
</dbReference>
<feature type="region of interest" description="Disordered" evidence="2">
    <location>
        <begin position="187"/>
        <end position="239"/>
    </location>
</feature>
<evidence type="ECO:0000256" key="2">
    <source>
        <dbReference type="SAM" id="MobiDB-lite"/>
    </source>
</evidence>
<feature type="compositionally biased region" description="Polar residues" evidence="2">
    <location>
        <begin position="408"/>
        <end position="437"/>
    </location>
</feature>
<proteinExistence type="predicted"/>
<reference evidence="3 4" key="1">
    <citation type="submission" date="2024-02" db="EMBL/GenBank/DDBJ databases">
        <authorList>
            <person name="Daric V."/>
            <person name="Darras S."/>
        </authorList>
    </citation>
    <scope>NUCLEOTIDE SEQUENCE [LARGE SCALE GENOMIC DNA]</scope>
</reference>
<feature type="region of interest" description="Disordered" evidence="2">
    <location>
        <begin position="1"/>
        <end position="22"/>
    </location>
</feature>
<feature type="compositionally biased region" description="Polar residues" evidence="2">
    <location>
        <begin position="383"/>
        <end position="397"/>
    </location>
</feature>
<evidence type="ECO:0000313" key="4">
    <source>
        <dbReference type="Proteomes" id="UP001642483"/>
    </source>
</evidence>
<feature type="compositionally biased region" description="Low complexity" evidence="2">
    <location>
        <begin position="194"/>
        <end position="208"/>
    </location>
</feature>
<feature type="compositionally biased region" description="Basic and acidic residues" evidence="2">
    <location>
        <begin position="601"/>
        <end position="611"/>
    </location>
</feature>
<sequence>MSVKSRIPQGRPSKIPGFGGTSRLPFASGRSKYGGSKITMAMKNEPLSSNRNSTVVSAVSDNYKLTFVPPGTTDFYESLNDKVTCDTVNNISIMQNGSSITLQADGTCQEFEENCEVLSLCSTDPSPTKHSSNDNLMHQTDHNYNNLSSAKTVAALKDKILAAKNEWLNNNEVAHDYHPPLHVKDLLEDNHTDSGASSTGGSSKAGTSRIKKLKKISHSTKSNTVKNFPPGNISKQPPATTSAFVNECIGGGKLWKSTTSRTIVKQKKITLPQKLTTTVNPSSAMDCVASNTARASSRPFTRRRGSANLFSDAANETCQNALPSRKISAPNHSVMDKKSSGKWSSDIDSAMNLARRNSRKPVDDEIASNGSVDRADRKKSWRGSRQQMQLTPNGVENNSEETLHADDSLSTSLNENDLSGKSNGHKSSSETIKSANRSPRIARPVTRPPRRRGVQYDKPDSTDDPTTTPDQDTAGVKPADPEEESVVPALVHLSRRASVPAESANSPNGALPTRSRQRRRASEAVAHHRHQRMISGVSEESGYIANTASFLGSSGDSVAVEIACWQDRLHQNERYRQILENPDIVTFGQWRVKKEGNYAPEEKYGRTERRSIRSSSDSDSISPRRRLKTPVDDTADNQARISNDHAEVFSEFDKNPTTGTDLREVDDKTRTPENTLAEESMIDRTDQSELADLPSIDSTAMMVDYLTRSNISSPQDDEDALMTSMTGTSTETSNAVNKILNKGLNGVSERLASEVISRSNVGSPRSHSSPLQRRALDDINKLSEAIRASDDLATTIDDVLNEYKVVRLVLEKLYDTLSQDEDKMAKMSTENVKLRQKNDELTDEVNRITRLLEVQQASPIKRKTFKLTTTRNAEAQTDQNCQTWYRTELNSVGLDLNEAKSALQDLKINFEDNVKKAEDKLDSMLKEMKQT</sequence>
<name>A0ABP0EW70_CLALP</name>
<keyword evidence="1" id="KW-0175">Coiled coil</keyword>
<dbReference type="Proteomes" id="UP001642483">
    <property type="component" value="Unassembled WGS sequence"/>
</dbReference>
<accession>A0ABP0EW70</accession>